<dbReference type="Gene3D" id="3.90.1600.10">
    <property type="entry name" value="Palm domain of DNA polymerase"/>
    <property type="match status" value="1"/>
</dbReference>
<dbReference type="SUPFAM" id="SSF53098">
    <property type="entry name" value="Ribonuclease H-like"/>
    <property type="match status" value="1"/>
</dbReference>
<gene>
    <name evidence="2" type="primary">LOC112680595</name>
</gene>
<dbReference type="OrthoDB" id="8191949at2759"/>
<dbReference type="InterPro" id="IPR043502">
    <property type="entry name" value="DNA/RNA_pol_sf"/>
</dbReference>
<evidence type="ECO:0000313" key="2">
    <source>
        <dbReference type="RefSeq" id="XP_025406531.1"/>
    </source>
</evidence>
<dbReference type="AlphaFoldDB" id="A0A8B8F7C6"/>
<organism evidence="1 2">
    <name type="scientific">Sipha flava</name>
    <name type="common">yellow sugarcane aphid</name>
    <dbReference type="NCBI Taxonomy" id="143950"/>
    <lineage>
        <taxon>Eukaryota</taxon>
        <taxon>Metazoa</taxon>
        <taxon>Ecdysozoa</taxon>
        <taxon>Arthropoda</taxon>
        <taxon>Hexapoda</taxon>
        <taxon>Insecta</taxon>
        <taxon>Pterygota</taxon>
        <taxon>Neoptera</taxon>
        <taxon>Paraneoptera</taxon>
        <taxon>Hemiptera</taxon>
        <taxon>Sternorrhyncha</taxon>
        <taxon>Aphidomorpha</taxon>
        <taxon>Aphidoidea</taxon>
        <taxon>Aphididae</taxon>
        <taxon>Sipha</taxon>
    </lineage>
</organism>
<dbReference type="RefSeq" id="XP_025406531.1">
    <property type="nucleotide sequence ID" value="XM_025550746.1"/>
</dbReference>
<protein>
    <submittedName>
        <fullName evidence="2">Uncharacterized protein LOC112680595</fullName>
    </submittedName>
</protein>
<dbReference type="InterPro" id="IPR023211">
    <property type="entry name" value="DNA_pol_palm_dom_sf"/>
</dbReference>
<dbReference type="Proteomes" id="UP000694846">
    <property type="component" value="Unplaced"/>
</dbReference>
<dbReference type="GO" id="GO:0042575">
    <property type="term" value="C:DNA polymerase complex"/>
    <property type="evidence" value="ECO:0007669"/>
    <property type="project" value="UniProtKB-ARBA"/>
</dbReference>
<sequence>MSYGFIVKVGDHVPAELLEQFEIPRSVVVYRGSENADDVAKQFVMAVTSIAERIHELLSKTNVPIVITDEQLRVHHTKIHCELCKIKFSHGNRLVAHHDHLTGEFLKSLCNNCNLKLVTQNFVPCFIHNLSRYDAHFIVTELGYNEQRISVIANSEENYISFSKYIDNNFSIRFVDSCRFMASKLSTLAENLITDDFAKFGEISKVFCSDDMPLVTRKGVYPYEYTNSWQRLSETRLPEKKHFYSTLLEAHIEHEEYEHATQVWTHFNCQTLGDYSDLYLKIDVLLLADVFENFRDLCISTYNLDASKYQTSPALTFDSMLKYTRIELELVSDYDKLLMLETGIRGGLVQASRRFARSNNEKTPGFDCNQPKSYLVYQDCNNLYGWSMCKSIPYGGFKWYEGNLDVALAQLETMTENDSFGRIYEVDISYPVHLHDEHNDLPFLPHASIPRGSNVRKLMATLETKKNYIVHYVNLIQAIQHGLIVEKVHRVLEFNQSPWLAPYIALNTEKRKQAVNDFERDFFKLMVKSMFGKTMESMRKRINIELVCSQNRMTKLINSTTFKYCTSYNENLTGVSSHHKKINFCKPIFIGFTLLDLSKTLMYKYHYDVMKIHFKDRISLLYTDTDSLIYHIMTDDFYKELLDNPNLLSHMDTSNLPLDHPCYVATRKKIPGLFKDETEGRTMYEFVALRAKSYAYDIEDVTCIKAKGVRSHVVRNHLNLNDYKRCLFGSDSDNDDNVETDSDDNDTKMASKKWLASYCASRVIDTIYKNAAISIDNNNSSSSSLPLSHKTIPPYLYTPFRENISIRSFNHSVKTIKTMKLTLNRSDDKRVVQPNLVSTLAHGHYACT</sequence>
<dbReference type="InterPro" id="IPR012337">
    <property type="entry name" value="RNaseH-like_sf"/>
</dbReference>
<dbReference type="SUPFAM" id="SSF56672">
    <property type="entry name" value="DNA/RNA polymerases"/>
    <property type="match status" value="1"/>
</dbReference>
<accession>A0A8B8F7C6</accession>
<keyword evidence="1" id="KW-1185">Reference proteome</keyword>
<dbReference type="GeneID" id="112680595"/>
<dbReference type="PANTHER" id="PTHR31511:SF12">
    <property type="entry name" value="RHO TERMINATION FACTOR N-TERMINAL DOMAIN-CONTAINING PROTEIN"/>
    <property type="match status" value="1"/>
</dbReference>
<reference evidence="2" key="1">
    <citation type="submission" date="2025-08" db="UniProtKB">
        <authorList>
            <consortium name="RefSeq"/>
        </authorList>
    </citation>
    <scope>IDENTIFICATION</scope>
    <source>
        <tissue evidence="2">Whole body</tissue>
    </source>
</reference>
<dbReference type="GO" id="GO:0071897">
    <property type="term" value="P:DNA biosynthetic process"/>
    <property type="evidence" value="ECO:0007669"/>
    <property type="project" value="UniProtKB-ARBA"/>
</dbReference>
<name>A0A8B8F7C6_9HEMI</name>
<proteinExistence type="predicted"/>
<evidence type="ECO:0000313" key="1">
    <source>
        <dbReference type="Proteomes" id="UP000694846"/>
    </source>
</evidence>
<dbReference type="PANTHER" id="PTHR31511">
    <property type="entry name" value="PROTEIN CBG23764"/>
    <property type="match status" value="1"/>
</dbReference>